<keyword evidence="1" id="KW-0808">Transferase</keyword>
<proteinExistence type="predicted"/>
<reference evidence="2" key="1">
    <citation type="journal article" date="2022" name="Nat. Commun.">
        <title>Chromosome evolution and the genetic basis of agronomically important traits in greater yam.</title>
        <authorList>
            <person name="Bredeson J.V."/>
            <person name="Lyons J.B."/>
            <person name="Oniyinde I.O."/>
            <person name="Okereke N.R."/>
            <person name="Kolade O."/>
            <person name="Nnabue I."/>
            <person name="Nwadili C.O."/>
            <person name="Hribova E."/>
            <person name="Parker M."/>
            <person name="Nwogha J."/>
            <person name="Shu S."/>
            <person name="Carlson J."/>
            <person name="Kariba R."/>
            <person name="Muthemba S."/>
            <person name="Knop K."/>
            <person name="Barton G.J."/>
            <person name="Sherwood A.V."/>
            <person name="Lopez-Montes A."/>
            <person name="Asiedu R."/>
            <person name="Jamnadass R."/>
            <person name="Muchugi A."/>
            <person name="Goodstein D."/>
            <person name="Egesi C.N."/>
            <person name="Featherston J."/>
            <person name="Asfaw A."/>
            <person name="Simpson G.G."/>
            <person name="Dolezel J."/>
            <person name="Hendre P.S."/>
            <person name="Van Deynze A."/>
            <person name="Kumar P.L."/>
            <person name="Obidiegwu J.E."/>
            <person name="Bhattacharjee R."/>
            <person name="Rokhsar D.S."/>
        </authorList>
    </citation>
    <scope>NUCLEOTIDE SEQUENCE [LARGE SCALE GENOMIC DNA]</scope>
    <source>
        <strain evidence="2">cv. TDa95/00328</strain>
    </source>
</reference>
<dbReference type="EMBL" id="CM037029">
    <property type="protein sequence ID" value="KAH7655165.1"/>
    <property type="molecule type" value="Genomic_DNA"/>
</dbReference>
<keyword evidence="1" id="KW-0489">Methyltransferase</keyword>
<keyword evidence="2" id="KW-1185">Reference proteome</keyword>
<dbReference type="Proteomes" id="UP000827976">
    <property type="component" value="Chromosome 19"/>
</dbReference>
<accession>A0ACB7U4J6</accession>
<protein>
    <submittedName>
        <fullName evidence="1">DNA (Cytosine-5-)-methyltransferase protein</fullName>
        <ecNumber evidence="1">2.1.1.37</ecNumber>
    </submittedName>
</protein>
<organism evidence="1 2">
    <name type="scientific">Dioscorea alata</name>
    <name type="common">Purple yam</name>
    <dbReference type="NCBI Taxonomy" id="55571"/>
    <lineage>
        <taxon>Eukaryota</taxon>
        <taxon>Viridiplantae</taxon>
        <taxon>Streptophyta</taxon>
        <taxon>Embryophyta</taxon>
        <taxon>Tracheophyta</taxon>
        <taxon>Spermatophyta</taxon>
        <taxon>Magnoliopsida</taxon>
        <taxon>Liliopsida</taxon>
        <taxon>Dioscoreales</taxon>
        <taxon>Dioscoreaceae</taxon>
        <taxon>Dioscorea</taxon>
    </lineage>
</organism>
<name>A0ACB7U4J6_DIOAL</name>
<gene>
    <name evidence="1" type="ORF">IHE45_19G188300</name>
</gene>
<sequence>MQIFSNRYSKMTIIEVEESSSSDVEIIELDSDLWTSTRIVPAKRVKVEVSDRHATVKPSYEPPRPTEVQQKSIGSEYPDIHLSASEESNSKLKSDMDCNQENEALNKSSNAAPDKRLLLMAMEFQDELVDLAINKLGEGAPLTELVDFILSLTARSSREKDIVGSNGSKVEKNEGNTEETLLGKMDKTASLLDMGFSEDEIFSAIDNLGPEVPIWELADSIFAKRIASGAGEEDLLTSRCSSVSQQDGNMPRI</sequence>
<comment type="caution">
    <text evidence="1">The sequence shown here is derived from an EMBL/GenBank/DDBJ whole genome shotgun (WGS) entry which is preliminary data.</text>
</comment>
<evidence type="ECO:0000313" key="2">
    <source>
        <dbReference type="Proteomes" id="UP000827976"/>
    </source>
</evidence>
<evidence type="ECO:0000313" key="1">
    <source>
        <dbReference type="EMBL" id="KAH7655165.1"/>
    </source>
</evidence>
<dbReference type="EC" id="2.1.1.37" evidence="1"/>